<dbReference type="InterPro" id="IPR046350">
    <property type="entry name" value="Cystatin_sf"/>
</dbReference>
<reference evidence="1" key="1">
    <citation type="submission" date="2022-11" db="EMBL/GenBank/DDBJ databases">
        <authorList>
            <person name="Kikuchi T."/>
        </authorList>
    </citation>
    <scope>NUCLEOTIDE SEQUENCE</scope>
    <source>
        <strain evidence="1">PS1010</strain>
    </source>
</reference>
<dbReference type="EMBL" id="CANHGI010000003">
    <property type="protein sequence ID" value="CAI5445399.1"/>
    <property type="molecule type" value="Genomic_DNA"/>
</dbReference>
<dbReference type="GO" id="GO:0004869">
    <property type="term" value="F:cysteine-type endopeptidase inhibitor activity"/>
    <property type="evidence" value="ECO:0007669"/>
    <property type="project" value="InterPro"/>
</dbReference>
<sequence>MIEKSICILWLFAVNFNFSQLHDFHYSRKNIRFAPQFQIAPLRSSGSTSDLVAPLANRFIMRGRSVPPTTSSAPPPPIRPFQVLEHVDRVPDNGETWHEGVLDLNSKLAVRLAWKPFEEDINERIENEWMWIPLKILSAEGQVVSGVLYDMKILAGTSNCSRYDVNTHLIQESNCVHFNGPERAIFKILISEKSTLWSPFIPDSSRIFSVLERKVSDFEDF</sequence>
<dbReference type="Gene3D" id="3.10.450.10">
    <property type="match status" value="1"/>
</dbReference>
<dbReference type="OrthoDB" id="110606at2759"/>
<dbReference type="SUPFAM" id="SSF54403">
    <property type="entry name" value="Cystatin/monellin"/>
    <property type="match status" value="1"/>
</dbReference>
<dbReference type="InterPro" id="IPR000010">
    <property type="entry name" value="Cystatin_dom"/>
</dbReference>
<protein>
    <submittedName>
        <fullName evidence="1">Uncharacterized protein</fullName>
    </submittedName>
</protein>
<dbReference type="AlphaFoldDB" id="A0A9P1IH73"/>
<dbReference type="CDD" id="cd00042">
    <property type="entry name" value="CY"/>
    <property type="match status" value="1"/>
</dbReference>
<keyword evidence="2" id="KW-1185">Reference proteome</keyword>
<proteinExistence type="predicted"/>
<evidence type="ECO:0000313" key="2">
    <source>
        <dbReference type="Proteomes" id="UP001152747"/>
    </source>
</evidence>
<accession>A0A9P1IH73</accession>
<name>A0A9P1IH73_9PELO</name>
<dbReference type="Proteomes" id="UP001152747">
    <property type="component" value="Unassembled WGS sequence"/>
</dbReference>
<organism evidence="1 2">
    <name type="scientific">Caenorhabditis angaria</name>
    <dbReference type="NCBI Taxonomy" id="860376"/>
    <lineage>
        <taxon>Eukaryota</taxon>
        <taxon>Metazoa</taxon>
        <taxon>Ecdysozoa</taxon>
        <taxon>Nematoda</taxon>
        <taxon>Chromadorea</taxon>
        <taxon>Rhabditida</taxon>
        <taxon>Rhabditina</taxon>
        <taxon>Rhabditomorpha</taxon>
        <taxon>Rhabditoidea</taxon>
        <taxon>Rhabditidae</taxon>
        <taxon>Peloderinae</taxon>
        <taxon>Caenorhabditis</taxon>
    </lineage>
</organism>
<gene>
    <name evidence="1" type="ORF">CAMP_LOCUS8036</name>
</gene>
<evidence type="ECO:0000313" key="1">
    <source>
        <dbReference type="EMBL" id="CAI5445399.1"/>
    </source>
</evidence>
<comment type="caution">
    <text evidence="1">The sequence shown here is derived from an EMBL/GenBank/DDBJ whole genome shotgun (WGS) entry which is preliminary data.</text>
</comment>